<name>A0A1B7Y0M6_COLHI</name>
<accession>A0A1B7Y0M6</accession>
<dbReference type="VEuPathDB" id="FungiDB:CH63R_12274"/>
<gene>
    <name evidence="1" type="ORF">CH63R_12274</name>
</gene>
<dbReference type="Proteomes" id="UP000092177">
    <property type="component" value="Chromosome 8"/>
</dbReference>
<evidence type="ECO:0000313" key="2">
    <source>
        <dbReference type="Proteomes" id="UP000092177"/>
    </source>
</evidence>
<sequence length="80" mass="8957">MQREDKNSPEPARTGETMFSTLRQTFGDDEAALVDVQTVAPFRKCRRPLRAACDRCRAKKVVHDNTVSAPFGAQTASFNR</sequence>
<dbReference type="KEGG" id="chig:CH63R_12274"/>
<comment type="caution">
    <text evidence="1">The sequence shown here is derived from an EMBL/GenBank/DDBJ whole genome shotgun (WGS) entry which is preliminary data.</text>
</comment>
<proteinExistence type="predicted"/>
<keyword evidence="2" id="KW-1185">Reference proteome</keyword>
<reference evidence="2" key="1">
    <citation type="journal article" date="2017" name="BMC Genomics">
        <title>Gapless genome assembly of Colletotrichum higginsianum reveals chromosome structure and association of transposable elements with secondary metabolite gene clusters.</title>
        <authorList>
            <person name="Dallery J.-F."/>
            <person name="Lapalu N."/>
            <person name="Zampounis A."/>
            <person name="Pigne S."/>
            <person name="Luyten I."/>
            <person name="Amselem J."/>
            <person name="Wittenberg A.H.J."/>
            <person name="Zhou S."/>
            <person name="de Queiroz M.V."/>
            <person name="Robin G.P."/>
            <person name="Auger A."/>
            <person name="Hainaut M."/>
            <person name="Henrissat B."/>
            <person name="Kim K.-T."/>
            <person name="Lee Y.-H."/>
            <person name="Lespinet O."/>
            <person name="Schwartz D.C."/>
            <person name="Thon M.R."/>
            <person name="O'Connell R.J."/>
        </authorList>
    </citation>
    <scope>NUCLEOTIDE SEQUENCE [LARGE SCALE GENOMIC DNA]</scope>
    <source>
        <strain evidence="2">IMI 349063</strain>
    </source>
</reference>
<dbReference type="AlphaFoldDB" id="A0A1B7Y0M6"/>
<organism evidence="1 2">
    <name type="scientific">Colletotrichum higginsianum (strain IMI 349063)</name>
    <name type="common">Crucifer anthracnose fungus</name>
    <dbReference type="NCBI Taxonomy" id="759273"/>
    <lineage>
        <taxon>Eukaryota</taxon>
        <taxon>Fungi</taxon>
        <taxon>Dikarya</taxon>
        <taxon>Ascomycota</taxon>
        <taxon>Pezizomycotina</taxon>
        <taxon>Sordariomycetes</taxon>
        <taxon>Hypocreomycetidae</taxon>
        <taxon>Glomerellales</taxon>
        <taxon>Glomerellaceae</taxon>
        <taxon>Colletotrichum</taxon>
        <taxon>Colletotrichum destructivum species complex</taxon>
    </lineage>
</organism>
<dbReference type="GeneID" id="28871355"/>
<dbReference type="EMBL" id="LTAN01000008">
    <property type="protein sequence ID" value="OBR05571.1"/>
    <property type="molecule type" value="Genomic_DNA"/>
</dbReference>
<protein>
    <submittedName>
        <fullName evidence="1">Uncharacterized protein</fullName>
    </submittedName>
</protein>
<evidence type="ECO:0000313" key="1">
    <source>
        <dbReference type="EMBL" id="OBR05571.1"/>
    </source>
</evidence>
<dbReference type="RefSeq" id="XP_018154089.1">
    <property type="nucleotide sequence ID" value="XM_018307248.1"/>
</dbReference>